<dbReference type="FunFam" id="2.10.110.10:FF:000131">
    <property type="entry name" value="LIM domain-containing protein"/>
    <property type="match status" value="1"/>
</dbReference>
<feature type="compositionally biased region" description="Basic and acidic residues" evidence="5">
    <location>
        <begin position="457"/>
        <end position="493"/>
    </location>
</feature>
<evidence type="ECO:0000256" key="2">
    <source>
        <dbReference type="ARBA" id="ARBA00022833"/>
    </source>
</evidence>
<dbReference type="PANTHER" id="PTHR24214">
    <property type="entry name" value="PDZ AND LIM DOMAIN PROTEIN ZASP"/>
    <property type="match status" value="1"/>
</dbReference>
<keyword evidence="1 4" id="KW-0479">Metal-binding</keyword>
<feature type="compositionally biased region" description="Polar residues" evidence="5">
    <location>
        <begin position="87"/>
        <end position="128"/>
    </location>
</feature>
<evidence type="ECO:0000256" key="3">
    <source>
        <dbReference type="ARBA" id="ARBA00023038"/>
    </source>
</evidence>
<dbReference type="GO" id="GO:0031941">
    <property type="term" value="C:filamentous actin"/>
    <property type="evidence" value="ECO:0007669"/>
    <property type="project" value="TreeGrafter"/>
</dbReference>
<reference evidence="7" key="2">
    <citation type="submission" date="2023-07" db="EMBL/GenBank/DDBJ databases">
        <authorList>
            <consortium name="Lawrence Berkeley National Laboratory"/>
            <person name="Haridas S."/>
            <person name="Hensen N."/>
            <person name="Bonometti L."/>
            <person name="Westerberg I."/>
            <person name="Brannstrom I.O."/>
            <person name="Guillou S."/>
            <person name="Cros-Aarteil S."/>
            <person name="Calhoun S."/>
            <person name="Kuo A."/>
            <person name="Mondo S."/>
            <person name="Pangilinan J."/>
            <person name="Riley R."/>
            <person name="LaButti K."/>
            <person name="Andreopoulos B."/>
            <person name="Lipzen A."/>
            <person name="Chen C."/>
            <person name="Yanf M."/>
            <person name="Daum C."/>
            <person name="Ng V."/>
            <person name="Clum A."/>
            <person name="Steindorff A."/>
            <person name="Ohm R."/>
            <person name="Martin F."/>
            <person name="Silar P."/>
            <person name="Natvig D."/>
            <person name="Lalanne C."/>
            <person name="Gautier V."/>
            <person name="Ament-velasquez S.L."/>
            <person name="Kruys A."/>
            <person name="Hutchinson M.I."/>
            <person name="Powell A.J."/>
            <person name="Barry K."/>
            <person name="Miller A.N."/>
            <person name="Grigoriev I.V."/>
            <person name="Debuchy R."/>
            <person name="Gladieux P."/>
            <person name="Thoren M.H."/>
            <person name="Johannesson H."/>
        </authorList>
    </citation>
    <scope>NUCLEOTIDE SEQUENCE</scope>
    <source>
        <strain evidence="7">FGSC 1904</strain>
    </source>
</reference>
<dbReference type="EMBL" id="JAUTDP010000007">
    <property type="protein sequence ID" value="KAK3397713.1"/>
    <property type="molecule type" value="Genomic_DNA"/>
</dbReference>
<protein>
    <recommendedName>
        <fullName evidence="6">LIM zinc-binding domain-containing protein</fullName>
    </recommendedName>
</protein>
<dbReference type="Pfam" id="PF00412">
    <property type="entry name" value="LIM"/>
    <property type="match status" value="3"/>
</dbReference>
<proteinExistence type="predicted"/>
<feature type="region of interest" description="Disordered" evidence="5">
    <location>
        <begin position="1"/>
        <end position="153"/>
    </location>
</feature>
<dbReference type="GO" id="GO:0030695">
    <property type="term" value="F:GTPase regulator activity"/>
    <property type="evidence" value="ECO:0007669"/>
    <property type="project" value="UniProtKB-ARBA"/>
</dbReference>
<keyword evidence="3 4" id="KW-0440">LIM domain</keyword>
<dbReference type="SMART" id="SM00132">
    <property type="entry name" value="LIM"/>
    <property type="match status" value="3"/>
</dbReference>
<feature type="compositionally biased region" description="Polar residues" evidence="5">
    <location>
        <begin position="1"/>
        <end position="10"/>
    </location>
</feature>
<dbReference type="GO" id="GO:0001725">
    <property type="term" value="C:stress fiber"/>
    <property type="evidence" value="ECO:0007669"/>
    <property type="project" value="TreeGrafter"/>
</dbReference>
<reference evidence="7" key="1">
    <citation type="journal article" date="2023" name="Mol. Phylogenet. Evol.">
        <title>Genome-scale phylogeny and comparative genomics of the fungal order Sordariales.</title>
        <authorList>
            <person name="Hensen N."/>
            <person name="Bonometti L."/>
            <person name="Westerberg I."/>
            <person name="Brannstrom I.O."/>
            <person name="Guillou S."/>
            <person name="Cros-Aarteil S."/>
            <person name="Calhoun S."/>
            <person name="Haridas S."/>
            <person name="Kuo A."/>
            <person name="Mondo S."/>
            <person name="Pangilinan J."/>
            <person name="Riley R."/>
            <person name="LaButti K."/>
            <person name="Andreopoulos B."/>
            <person name="Lipzen A."/>
            <person name="Chen C."/>
            <person name="Yan M."/>
            <person name="Daum C."/>
            <person name="Ng V."/>
            <person name="Clum A."/>
            <person name="Steindorff A."/>
            <person name="Ohm R.A."/>
            <person name="Martin F."/>
            <person name="Silar P."/>
            <person name="Natvig D.O."/>
            <person name="Lalanne C."/>
            <person name="Gautier V."/>
            <person name="Ament-Velasquez S.L."/>
            <person name="Kruys A."/>
            <person name="Hutchinson M.I."/>
            <person name="Powell A.J."/>
            <person name="Barry K."/>
            <person name="Miller A.N."/>
            <person name="Grigoriev I.V."/>
            <person name="Debuchy R."/>
            <person name="Gladieux P."/>
            <person name="Hiltunen Thoren M."/>
            <person name="Johannesson H."/>
        </authorList>
    </citation>
    <scope>NUCLEOTIDE SEQUENCE</scope>
    <source>
        <strain evidence="7">FGSC 1904</strain>
    </source>
</reference>
<evidence type="ECO:0000259" key="6">
    <source>
        <dbReference type="PROSITE" id="PS50023"/>
    </source>
</evidence>
<feature type="region of interest" description="Disordered" evidence="5">
    <location>
        <begin position="177"/>
        <end position="212"/>
    </location>
</feature>
<keyword evidence="8" id="KW-1185">Reference proteome</keyword>
<dbReference type="FunFam" id="2.10.110.10:FF:000077">
    <property type="entry name" value="LIM domain protein"/>
    <property type="match status" value="1"/>
</dbReference>
<evidence type="ECO:0000313" key="7">
    <source>
        <dbReference type="EMBL" id="KAK3397713.1"/>
    </source>
</evidence>
<dbReference type="CDD" id="cd08368">
    <property type="entry name" value="LIM"/>
    <property type="match status" value="1"/>
</dbReference>
<feature type="compositionally biased region" description="Polar residues" evidence="5">
    <location>
        <begin position="382"/>
        <end position="391"/>
    </location>
</feature>
<evidence type="ECO:0000256" key="5">
    <source>
        <dbReference type="SAM" id="MobiDB-lite"/>
    </source>
</evidence>
<feature type="compositionally biased region" description="Low complexity" evidence="5">
    <location>
        <begin position="611"/>
        <end position="624"/>
    </location>
</feature>
<sequence>MFARSNSNERASPKKATPPSPSYMSSEQFAAYLKDLRASRLNRPGGARPLPASKRDTSSISAAAAAAASPSPSSRPSFTAGPPHLSETASSPVQNGTSEANSPSSPTELSPGRNSMTASVGSKYSNVTRGRDYYPDRPARPLKPSEVVPSATYIERGQRWMEKEEAVSLRKAMEDMDLKGHSKSASGGPLVRPDVGVGSGSDEAPEQTEEERRLYEAALAEAAELVWQHENPGKERPPEPGTPYRYKPHLRKDSYAHARTASVKYGSVVAPTGLARDTSVYSMSGSSTDGEEGQGSSRSPVSSATSRPLPSRLPETPKASRERMRDGSPESGNSKSYSTFSGNSGGYLRSGSKKDIFGEPQKPFQGEKISEESEARSSSSSLDNFAQTRTPEQLGAKPKNPLGRVQFAPETSSAADGLASSPPKDGSRYEKYEIHRNPVTQSRNPQYTTNVRPALPWERKKPAQEDVPRKHGMEIRSDEIRQATSMKLKDRSVKLPTPSAVSDNPGRPIVSFDRQWKAPDEAADDTPEGPSRFGKSDDRSTPLVPGRFRSQQSPQPQEEPQQPHHHHHQQQQPQQTQQQRALPQQPQQRPQQQQQQPRQQPGPTPNVPVISVSNGFSASSSSSSPTRRPLPVPAAPSIQINAPPSSSSIPSISVPSIAVSEPASSSSSRSNIPQIVLPGGSADDVPSIPVIVTPDDKPSTSGGNNSSGSNSSRRPLPTPGSAGRHMPARPRSHWSPAPKPAGSRATARCHECGDFIEGRFVSLAGMTERFHPQCFTCYSCGTSLEALEISPEPDDHRAARLERIARRARGEHLPETPGQTMAEDGDARLRFYCHLDWHELFAPRCKHCTTPIMGEHVVALGHHWHFGHFFCAECGDPFERGMTHIEKDGYAWCVSCQTKRTERRAPKCKKCRKAVIGQYIRALGGEWHDECFRCADCGGGFDDGQIFPREGRAGTVPGEMVVLLGSLGSVSVAYVTRIMIIMVELVLRKWVQVSDVTYCSRWTTRARAFGGDGSRVDTWGLGIREEPMSHVAPEWIGMPLSRGFTEAAITKHDMPAKASWRPVITCKPRIRYSSKVSPCAPWPRYVHPPNSCSPSDRHLCGSGRQKK</sequence>
<dbReference type="GO" id="GO:0030036">
    <property type="term" value="P:actin cytoskeleton organization"/>
    <property type="evidence" value="ECO:0007669"/>
    <property type="project" value="TreeGrafter"/>
</dbReference>
<feature type="compositionally biased region" description="Low complexity" evidence="5">
    <location>
        <begin position="296"/>
        <end position="308"/>
    </location>
</feature>
<dbReference type="SUPFAM" id="SSF57716">
    <property type="entry name" value="Glucocorticoid receptor-like (DNA-binding domain)"/>
    <property type="match status" value="2"/>
</dbReference>
<dbReference type="PANTHER" id="PTHR24214:SF38">
    <property type="entry name" value="PDZ AND LIM DOMAIN PROTEIN ZASP-RELATED"/>
    <property type="match status" value="1"/>
</dbReference>
<feature type="compositionally biased region" description="Low complexity" evidence="5">
    <location>
        <begin position="58"/>
        <end position="77"/>
    </location>
</feature>
<feature type="compositionally biased region" description="Low complexity" evidence="5">
    <location>
        <begin position="570"/>
        <end position="599"/>
    </location>
</feature>
<feature type="compositionally biased region" description="Polar residues" evidence="5">
    <location>
        <begin position="279"/>
        <end position="288"/>
    </location>
</feature>
<dbReference type="InterPro" id="IPR050604">
    <property type="entry name" value="PDZ-LIM_domain"/>
</dbReference>
<feature type="compositionally biased region" description="Low complexity" evidence="5">
    <location>
        <begin position="551"/>
        <end position="560"/>
    </location>
</feature>
<dbReference type="InterPro" id="IPR001781">
    <property type="entry name" value="Znf_LIM"/>
</dbReference>
<feature type="domain" description="LIM zinc-binding" evidence="6">
    <location>
        <begin position="843"/>
        <end position="903"/>
    </location>
</feature>
<dbReference type="GO" id="GO:0046872">
    <property type="term" value="F:metal ion binding"/>
    <property type="evidence" value="ECO:0007669"/>
    <property type="project" value="UniProtKB-KW"/>
</dbReference>
<name>A0AAE0PD26_SORBR</name>
<feature type="compositionally biased region" description="Low complexity" evidence="5">
    <location>
        <begin position="701"/>
        <end position="712"/>
    </location>
</feature>
<feature type="compositionally biased region" description="Low complexity" evidence="5">
    <location>
        <begin position="635"/>
        <end position="670"/>
    </location>
</feature>
<feature type="compositionally biased region" description="Polar residues" evidence="5">
    <location>
        <begin position="330"/>
        <end position="342"/>
    </location>
</feature>
<accession>A0AAE0PD26</accession>
<feature type="compositionally biased region" description="Polar residues" evidence="5">
    <location>
        <begin position="438"/>
        <end position="451"/>
    </location>
</feature>
<evidence type="ECO:0000313" key="8">
    <source>
        <dbReference type="Proteomes" id="UP001281003"/>
    </source>
</evidence>
<dbReference type="Proteomes" id="UP001281003">
    <property type="component" value="Unassembled WGS sequence"/>
</dbReference>
<feature type="domain" description="LIM zinc-binding" evidence="6">
    <location>
        <begin position="747"/>
        <end position="809"/>
    </location>
</feature>
<feature type="region of interest" description="Disordered" evidence="5">
    <location>
        <begin position="225"/>
        <end position="745"/>
    </location>
</feature>
<dbReference type="Gene3D" id="2.10.110.10">
    <property type="entry name" value="Cysteine Rich Protein"/>
    <property type="match status" value="3"/>
</dbReference>
<dbReference type="GO" id="GO:0003779">
    <property type="term" value="F:actin binding"/>
    <property type="evidence" value="ECO:0007669"/>
    <property type="project" value="TreeGrafter"/>
</dbReference>
<feature type="compositionally biased region" description="Basic and acidic residues" evidence="5">
    <location>
        <begin position="129"/>
        <end position="139"/>
    </location>
</feature>
<feature type="compositionally biased region" description="Basic and acidic residues" evidence="5">
    <location>
        <begin position="425"/>
        <end position="436"/>
    </location>
</feature>
<feature type="domain" description="LIM zinc-binding" evidence="6">
    <location>
        <begin position="906"/>
        <end position="966"/>
    </location>
</feature>
<gene>
    <name evidence="7" type="ORF">B0T20DRAFT_355080</name>
</gene>
<dbReference type="PROSITE" id="PS00478">
    <property type="entry name" value="LIM_DOMAIN_1"/>
    <property type="match status" value="1"/>
</dbReference>
<feature type="compositionally biased region" description="Basic and acidic residues" evidence="5">
    <location>
        <begin position="318"/>
        <end position="328"/>
    </location>
</feature>
<keyword evidence="2 4" id="KW-0862">Zinc</keyword>
<evidence type="ECO:0000256" key="4">
    <source>
        <dbReference type="PROSITE-ProRule" id="PRU00125"/>
    </source>
</evidence>
<dbReference type="GO" id="GO:0051371">
    <property type="term" value="F:muscle alpha-actinin binding"/>
    <property type="evidence" value="ECO:0007669"/>
    <property type="project" value="TreeGrafter"/>
</dbReference>
<evidence type="ECO:0000256" key="1">
    <source>
        <dbReference type="ARBA" id="ARBA00022723"/>
    </source>
</evidence>
<dbReference type="AlphaFoldDB" id="A0AAE0PD26"/>
<dbReference type="PROSITE" id="PS50023">
    <property type="entry name" value="LIM_DOMAIN_2"/>
    <property type="match status" value="3"/>
</dbReference>
<organism evidence="7 8">
    <name type="scientific">Sordaria brevicollis</name>
    <dbReference type="NCBI Taxonomy" id="83679"/>
    <lineage>
        <taxon>Eukaryota</taxon>
        <taxon>Fungi</taxon>
        <taxon>Dikarya</taxon>
        <taxon>Ascomycota</taxon>
        <taxon>Pezizomycotina</taxon>
        <taxon>Sordariomycetes</taxon>
        <taxon>Sordariomycetidae</taxon>
        <taxon>Sordariales</taxon>
        <taxon>Sordariaceae</taxon>
        <taxon>Sordaria</taxon>
    </lineage>
</organism>
<comment type="caution">
    <text evidence="7">The sequence shown here is derived from an EMBL/GenBank/DDBJ whole genome shotgun (WGS) entry which is preliminary data.</text>
</comment>